<feature type="transmembrane region" description="Helical" evidence="4">
    <location>
        <begin position="124"/>
        <end position="143"/>
    </location>
</feature>
<dbReference type="CDD" id="cd06583">
    <property type="entry name" value="PGRP"/>
    <property type="match status" value="1"/>
</dbReference>
<dbReference type="SMART" id="SM00701">
    <property type="entry name" value="PGRP"/>
    <property type="match status" value="1"/>
</dbReference>
<keyword evidence="3" id="KW-0391">Immunity</keyword>
<dbReference type="GO" id="GO:0008270">
    <property type="term" value="F:zinc ion binding"/>
    <property type="evidence" value="ECO:0007669"/>
    <property type="project" value="InterPro"/>
</dbReference>
<dbReference type="GO" id="GO:0009253">
    <property type="term" value="P:peptidoglycan catabolic process"/>
    <property type="evidence" value="ECO:0007669"/>
    <property type="project" value="InterPro"/>
</dbReference>
<dbReference type="InterPro" id="IPR015510">
    <property type="entry name" value="PGRP"/>
</dbReference>
<dbReference type="Pfam" id="PF01510">
    <property type="entry name" value="Amidase_2"/>
    <property type="match status" value="1"/>
</dbReference>
<comment type="similarity">
    <text evidence="1">Belongs to the N-acetylmuramoyl-L-alanine amidase 2 family.</text>
</comment>
<dbReference type="EMBL" id="GIIL01005106">
    <property type="protein sequence ID" value="NOV48832.1"/>
    <property type="molecule type" value="Transcribed_RNA"/>
</dbReference>
<keyword evidence="4" id="KW-0472">Membrane</keyword>
<evidence type="ECO:0000313" key="7">
    <source>
        <dbReference type="EMBL" id="NOV48832.1"/>
    </source>
</evidence>
<dbReference type="GO" id="GO:0008745">
    <property type="term" value="F:N-acetylmuramoyl-L-alanine amidase activity"/>
    <property type="evidence" value="ECO:0007669"/>
    <property type="project" value="InterPro"/>
</dbReference>
<accession>A0A6M2DRL4</accession>
<feature type="domain" description="Peptidoglycan recognition protein family" evidence="6">
    <location>
        <begin position="169"/>
        <end position="317"/>
    </location>
</feature>
<sequence length="347" mass="38249">MESIAEEKVCVSRGHGKGENSLSMVTCVDVNSDDESVSTQGSISNELAYPANFVQNQTKVGTFGEVRIENSQDVHFGNKIFAAPITVVNAVGEEQQDKLGILEKKSYWQRFVASLQSTSKRERIGIGLLTFLVLLIVVVVIIITTQISNIGDSAENTTPESAGTSAPYNCLIPRAIWGALPPNHDIPNVERDLSLVVILHTATAFCETSARCQQETKQAQNYHMFVKNFGDVGYNFLVGGDGFVYEGRGWGKEGAHTQTFNRISIGISFIGNYHDKFAKYDTPTPDQLRCTQTLLDEGVELGWLAKNYSIVGYCDLRPGIPPGNVLLKEIRKWPHYRKEGNPGICID</sequence>
<feature type="domain" description="N-acetylmuramoyl-L-alanine amidase" evidence="5">
    <location>
        <begin position="184"/>
        <end position="323"/>
    </location>
</feature>
<evidence type="ECO:0000256" key="4">
    <source>
        <dbReference type="SAM" id="Phobius"/>
    </source>
</evidence>
<organism evidence="7">
    <name type="scientific">Xenopsylla cheopis</name>
    <name type="common">Oriental rat flea</name>
    <name type="synonym">Pulex cheopis</name>
    <dbReference type="NCBI Taxonomy" id="163159"/>
    <lineage>
        <taxon>Eukaryota</taxon>
        <taxon>Metazoa</taxon>
        <taxon>Ecdysozoa</taxon>
        <taxon>Arthropoda</taxon>
        <taxon>Hexapoda</taxon>
        <taxon>Insecta</taxon>
        <taxon>Pterygota</taxon>
        <taxon>Neoptera</taxon>
        <taxon>Endopterygota</taxon>
        <taxon>Siphonaptera</taxon>
        <taxon>Pulicidae</taxon>
        <taxon>Xenopsyllinae</taxon>
        <taxon>Xenopsylla</taxon>
    </lineage>
</organism>
<dbReference type="AlphaFoldDB" id="A0A6M2DRL4"/>
<dbReference type="FunFam" id="3.40.80.10:FF:000001">
    <property type="entry name" value="Peptidoglycan recognition protein 1"/>
    <property type="match status" value="1"/>
</dbReference>
<dbReference type="GO" id="GO:0045087">
    <property type="term" value="P:innate immune response"/>
    <property type="evidence" value="ECO:0007669"/>
    <property type="project" value="UniProtKB-KW"/>
</dbReference>
<dbReference type="PANTHER" id="PTHR11022:SF75">
    <property type="entry name" value="PEPTIDOGLYCAN-RECOGNITION PROTEIN SB1-RELATED"/>
    <property type="match status" value="1"/>
</dbReference>
<dbReference type="SUPFAM" id="SSF55846">
    <property type="entry name" value="N-acetylmuramoyl-L-alanine amidase-like"/>
    <property type="match status" value="1"/>
</dbReference>
<reference evidence="7" key="1">
    <citation type="submission" date="2020-03" db="EMBL/GenBank/DDBJ databases">
        <title>Transcriptomic Profiling of the Digestive Tract of the Rat Flea, Xenopsylla cheopis, Following Blood Feeding and Infection with Yersinia pestis.</title>
        <authorList>
            <person name="Bland D.M."/>
            <person name="Martens C.A."/>
            <person name="Virtaneva K."/>
            <person name="Kanakabandi K."/>
            <person name="Long D."/>
            <person name="Rosenke R."/>
            <person name="Saturday G.A."/>
            <person name="Hoyt F.H."/>
            <person name="Bruno D.P."/>
            <person name="Ribeiro J.M.C."/>
            <person name="Hinnebusch J."/>
        </authorList>
    </citation>
    <scope>NUCLEOTIDE SEQUENCE</scope>
</reference>
<keyword evidence="4" id="KW-0812">Transmembrane</keyword>
<dbReference type="InterPro" id="IPR036505">
    <property type="entry name" value="Amidase/PGRP_sf"/>
</dbReference>
<evidence type="ECO:0000256" key="1">
    <source>
        <dbReference type="ARBA" id="ARBA00007553"/>
    </source>
</evidence>
<evidence type="ECO:0000256" key="2">
    <source>
        <dbReference type="ARBA" id="ARBA00022588"/>
    </source>
</evidence>
<dbReference type="InterPro" id="IPR002502">
    <property type="entry name" value="Amidase_domain"/>
</dbReference>
<protein>
    <submittedName>
        <fullName evidence="7">Putative peptidoglycan recognition protein</fullName>
    </submittedName>
</protein>
<keyword evidence="2" id="KW-0399">Innate immunity</keyword>
<evidence type="ECO:0000259" key="5">
    <source>
        <dbReference type="SMART" id="SM00644"/>
    </source>
</evidence>
<evidence type="ECO:0000259" key="6">
    <source>
        <dbReference type="SMART" id="SM00701"/>
    </source>
</evidence>
<keyword evidence="4" id="KW-1133">Transmembrane helix</keyword>
<dbReference type="PANTHER" id="PTHR11022">
    <property type="entry name" value="PEPTIDOGLYCAN RECOGNITION PROTEIN"/>
    <property type="match status" value="1"/>
</dbReference>
<dbReference type="SMART" id="SM00644">
    <property type="entry name" value="Ami_2"/>
    <property type="match status" value="1"/>
</dbReference>
<evidence type="ECO:0000256" key="3">
    <source>
        <dbReference type="ARBA" id="ARBA00022859"/>
    </source>
</evidence>
<dbReference type="Gene3D" id="3.40.80.10">
    <property type="entry name" value="Peptidoglycan recognition protein-like"/>
    <property type="match status" value="1"/>
</dbReference>
<dbReference type="InterPro" id="IPR006619">
    <property type="entry name" value="PGRP_domain_met/bac"/>
</dbReference>
<name>A0A6M2DRL4_XENCH</name>
<proteinExistence type="inferred from homology"/>